<evidence type="ECO:0000313" key="2">
    <source>
        <dbReference type="Proteomes" id="UP001144805"/>
    </source>
</evidence>
<keyword evidence="2" id="KW-1185">Reference proteome</keyword>
<gene>
    <name evidence="1" type="ORF">OSH07_09210</name>
</gene>
<dbReference type="Pfam" id="PF06707">
    <property type="entry name" value="DUF1194"/>
    <property type="match status" value="1"/>
</dbReference>
<dbReference type="Proteomes" id="UP001144805">
    <property type="component" value="Unassembled WGS sequence"/>
</dbReference>
<protein>
    <submittedName>
        <fullName evidence="1">DUF1194 domain-containing protein</fullName>
    </submittedName>
</protein>
<dbReference type="SUPFAM" id="SSF53300">
    <property type="entry name" value="vWA-like"/>
    <property type="match status" value="1"/>
</dbReference>
<dbReference type="InterPro" id="IPR036465">
    <property type="entry name" value="vWFA_dom_sf"/>
</dbReference>
<name>A0A9X3E1F9_9HYPH</name>
<dbReference type="EMBL" id="JAPKNK010000003">
    <property type="protein sequence ID" value="MCX5569371.1"/>
    <property type="molecule type" value="Genomic_DNA"/>
</dbReference>
<dbReference type="InterPro" id="IPR010607">
    <property type="entry name" value="DUF1194"/>
</dbReference>
<sequence>MCRESLSIAYSIRRIIKLSIISTAFLCLALLRSEEGLARAVNPVDLQLVIALDVSTSMDLDERRLQRDGFAAAFREPEIIQAIQRGPNRRIAVIVMEWAGETRQNVILEWTEIADAAGATAFADRLERRIPGRMALGTAIGAAMLRAAQLFGESPFDGGRRVINIAGDGINNRGPEPAIVRDRLVARGITINGLPIVYKSMLEGVVDRGDGRELRPGQLAAYFDREVVGGYGAFVEPVFHKQDFARGIRHKLLREIRGPDRLAADSHLEGGWPAR</sequence>
<reference evidence="1" key="1">
    <citation type="submission" date="2022-11" db="EMBL/GenBank/DDBJ databases">
        <title>Biodiversity and phylogenetic relationships of bacteria.</title>
        <authorList>
            <person name="Machado R.A.R."/>
            <person name="Bhat A."/>
            <person name="Loulou A."/>
            <person name="Kallel S."/>
        </authorList>
    </citation>
    <scope>NUCLEOTIDE SEQUENCE</scope>
    <source>
        <strain evidence="1">K-TC2</strain>
    </source>
</reference>
<organism evidence="1 2">
    <name type="scientific">Kaistia nematophila</name>
    <dbReference type="NCBI Taxonomy" id="2994654"/>
    <lineage>
        <taxon>Bacteria</taxon>
        <taxon>Pseudomonadati</taxon>
        <taxon>Pseudomonadota</taxon>
        <taxon>Alphaproteobacteria</taxon>
        <taxon>Hyphomicrobiales</taxon>
        <taxon>Kaistiaceae</taxon>
        <taxon>Kaistia</taxon>
    </lineage>
</organism>
<dbReference type="CDD" id="cd00198">
    <property type="entry name" value="vWFA"/>
    <property type="match status" value="1"/>
</dbReference>
<comment type="caution">
    <text evidence="1">The sequence shown here is derived from an EMBL/GenBank/DDBJ whole genome shotgun (WGS) entry which is preliminary data.</text>
</comment>
<dbReference type="AlphaFoldDB" id="A0A9X3E1F9"/>
<dbReference type="Gene3D" id="3.40.50.410">
    <property type="entry name" value="von Willebrand factor, type A domain"/>
    <property type="match status" value="1"/>
</dbReference>
<accession>A0A9X3E1F9</accession>
<dbReference type="RefSeq" id="WP_266338343.1">
    <property type="nucleotide sequence ID" value="NZ_JAPKNK010000003.1"/>
</dbReference>
<proteinExistence type="predicted"/>
<evidence type="ECO:0000313" key="1">
    <source>
        <dbReference type="EMBL" id="MCX5569371.1"/>
    </source>
</evidence>